<dbReference type="EMBL" id="JMQA01000042">
    <property type="protein sequence ID" value="KFM95389.1"/>
    <property type="molecule type" value="Genomic_DNA"/>
</dbReference>
<keyword evidence="5" id="KW-0675">Receptor</keyword>
<dbReference type="PROSITE" id="PS51257">
    <property type="entry name" value="PROKAR_LIPOPROTEIN"/>
    <property type="match status" value="1"/>
</dbReference>
<dbReference type="Gene3D" id="3.40.50.2300">
    <property type="match status" value="2"/>
</dbReference>
<evidence type="ECO:0000313" key="5">
    <source>
        <dbReference type="EMBL" id="KFM95389.1"/>
    </source>
</evidence>
<organism evidence="5 6">
    <name type="scientific">Paenibacillus macerans</name>
    <name type="common">Bacillus macerans</name>
    <dbReference type="NCBI Taxonomy" id="44252"/>
    <lineage>
        <taxon>Bacteria</taxon>
        <taxon>Bacillati</taxon>
        <taxon>Bacillota</taxon>
        <taxon>Bacilli</taxon>
        <taxon>Bacillales</taxon>
        <taxon>Paenibacillaceae</taxon>
        <taxon>Paenibacillus</taxon>
    </lineage>
</organism>
<comment type="similarity">
    <text evidence="1">Belongs to the leucine-binding protein family.</text>
</comment>
<keyword evidence="2 3" id="KW-0732">Signal</keyword>
<evidence type="ECO:0000256" key="1">
    <source>
        <dbReference type="ARBA" id="ARBA00010062"/>
    </source>
</evidence>
<dbReference type="RefSeq" id="WP_036623740.1">
    <property type="nucleotide sequence ID" value="NZ_JARLKU010000150.1"/>
</dbReference>
<comment type="caution">
    <text evidence="5">The sequence shown here is derived from an EMBL/GenBank/DDBJ whole genome shotgun (WGS) entry which is preliminary data.</text>
</comment>
<sequence length="415" mass="43481">MKVKKALAFFLVSFLIIGLLSACGSNGGGNASGGGNGTEGGKGSGAAGGSSGGALTVIKIASQSPLSGGSAIQGESIKLGGQMALEERQAEFKELGFDLQYVPYDDQGDQKKGVANAELIGADQAVMAVLGHLNSGVSIPSSVVYEKYSIPMVSPASTATEFTDRKLKVANRVVARDDFQGPAGAEYAVKTVGAKNIFVIQDKTAYGQGLADAFKTAAEELGATIAGYEGITVGEKDFNGVLNQVLSKKPDFIFFGGMYAEAGLIVKQAREKGIAVPIMGGDALDSSGMVDIAGDKLTEVAYSSVSTDITKSNQAWADKYKEKFGKSVENYSAYSYDAMNVILNGVKKAIEDNGGKLPAREQVRDAVRATTDFDGVATKVSFDDIGDNKYAKVFIYKFENQAYPGAMVSEIEQPK</sequence>
<dbReference type="Proteomes" id="UP000029278">
    <property type="component" value="Unassembled WGS sequence"/>
</dbReference>
<dbReference type="CDD" id="cd06342">
    <property type="entry name" value="PBP1_ABC_LIVBP-like"/>
    <property type="match status" value="1"/>
</dbReference>
<keyword evidence="6" id="KW-1185">Reference proteome</keyword>
<evidence type="ECO:0000256" key="2">
    <source>
        <dbReference type="ARBA" id="ARBA00022729"/>
    </source>
</evidence>
<evidence type="ECO:0000256" key="3">
    <source>
        <dbReference type="SAM" id="SignalP"/>
    </source>
</evidence>
<dbReference type="PATRIC" id="fig|44252.3.peg.5272"/>
<evidence type="ECO:0000313" key="6">
    <source>
        <dbReference type="Proteomes" id="UP000029278"/>
    </source>
</evidence>
<gene>
    <name evidence="5" type="ORF">DJ90_5544</name>
</gene>
<dbReference type="HOGENOM" id="CLU_027128_6_0_9"/>
<feature type="chain" id="PRO_5038915824" evidence="3">
    <location>
        <begin position="23"/>
        <end position="415"/>
    </location>
</feature>
<dbReference type="OrthoDB" id="9783240at2"/>
<dbReference type="PANTHER" id="PTHR47151:SF2">
    <property type="entry name" value="AMINO ACID BINDING PROTEIN"/>
    <property type="match status" value="1"/>
</dbReference>
<name>A0A090YA77_PAEMA</name>
<dbReference type="InterPro" id="IPR028081">
    <property type="entry name" value="Leu-bd"/>
</dbReference>
<dbReference type="Pfam" id="PF13458">
    <property type="entry name" value="Peripla_BP_6"/>
    <property type="match status" value="1"/>
</dbReference>
<evidence type="ECO:0000259" key="4">
    <source>
        <dbReference type="Pfam" id="PF13458"/>
    </source>
</evidence>
<dbReference type="InterPro" id="IPR028082">
    <property type="entry name" value="Peripla_BP_I"/>
</dbReference>
<accession>A0A090YA77</accession>
<reference evidence="5 6" key="1">
    <citation type="submission" date="2014-04" db="EMBL/GenBank/DDBJ databases">
        <authorList>
            <person name="Bishop-Lilly K.A."/>
            <person name="Broomall S.M."/>
            <person name="Chain P.S."/>
            <person name="Chertkov O."/>
            <person name="Coyne S.R."/>
            <person name="Daligault H.E."/>
            <person name="Davenport K.W."/>
            <person name="Erkkila T."/>
            <person name="Frey K.G."/>
            <person name="Gibbons H.S."/>
            <person name="Gu W."/>
            <person name="Jaissle J."/>
            <person name="Johnson S.L."/>
            <person name="Koroleva G.I."/>
            <person name="Ladner J.T."/>
            <person name="Lo C.-C."/>
            <person name="Minogue T.D."/>
            <person name="Munk C."/>
            <person name="Palacios G.F."/>
            <person name="Redden C.L."/>
            <person name="Rosenzweig C.N."/>
            <person name="Scholz M.B."/>
            <person name="Teshima H."/>
            <person name="Xu Y."/>
        </authorList>
    </citation>
    <scope>NUCLEOTIDE SEQUENCE [LARGE SCALE GENOMIC DNA]</scope>
    <source>
        <strain evidence="5 6">8244</strain>
    </source>
</reference>
<feature type="domain" description="Leucine-binding protein" evidence="4">
    <location>
        <begin position="58"/>
        <end position="385"/>
    </location>
</feature>
<dbReference type="PANTHER" id="PTHR47151">
    <property type="entry name" value="LEU/ILE/VAL-BINDING ABC TRANSPORTER SUBUNIT"/>
    <property type="match status" value="1"/>
</dbReference>
<dbReference type="STRING" id="44252.DJ90_5544"/>
<protein>
    <submittedName>
        <fullName evidence="5">Receptor ligand binding region family protein</fullName>
    </submittedName>
</protein>
<dbReference type="SUPFAM" id="SSF53822">
    <property type="entry name" value="Periplasmic binding protein-like I"/>
    <property type="match status" value="1"/>
</dbReference>
<proteinExistence type="inferred from homology"/>
<feature type="signal peptide" evidence="3">
    <location>
        <begin position="1"/>
        <end position="22"/>
    </location>
</feature>
<dbReference type="GeneID" id="77007748"/>
<dbReference type="AlphaFoldDB" id="A0A090YA77"/>